<gene>
    <name evidence="2" type="ORF">CYMTET_14395</name>
</gene>
<organism evidence="2 3">
    <name type="scientific">Cymbomonas tetramitiformis</name>
    <dbReference type="NCBI Taxonomy" id="36881"/>
    <lineage>
        <taxon>Eukaryota</taxon>
        <taxon>Viridiplantae</taxon>
        <taxon>Chlorophyta</taxon>
        <taxon>Pyramimonadophyceae</taxon>
        <taxon>Pyramimonadales</taxon>
        <taxon>Pyramimonadaceae</taxon>
        <taxon>Cymbomonas</taxon>
    </lineage>
</organism>
<name>A0AAE0LA78_9CHLO</name>
<evidence type="ECO:0000313" key="2">
    <source>
        <dbReference type="EMBL" id="KAK3277607.1"/>
    </source>
</evidence>
<evidence type="ECO:0000256" key="1">
    <source>
        <dbReference type="SAM" id="MobiDB-lite"/>
    </source>
</evidence>
<dbReference type="EMBL" id="LGRX02006012">
    <property type="protein sequence ID" value="KAK3277607.1"/>
    <property type="molecule type" value="Genomic_DNA"/>
</dbReference>
<keyword evidence="3" id="KW-1185">Reference proteome</keyword>
<dbReference type="Proteomes" id="UP001190700">
    <property type="component" value="Unassembled WGS sequence"/>
</dbReference>
<protein>
    <submittedName>
        <fullName evidence="2">Uncharacterized protein</fullName>
    </submittedName>
</protein>
<proteinExistence type="predicted"/>
<feature type="region of interest" description="Disordered" evidence="1">
    <location>
        <begin position="14"/>
        <end position="46"/>
    </location>
</feature>
<reference evidence="2 3" key="1">
    <citation type="journal article" date="2015" name="Genome Biol. Evol.">
        <title>Comparative Genomics of a Bacterivorous Green Alga Reveals Evolutionary Causalities and Consequences of Phago-Mixotrophic Mode of Nutrition.</title>
        <authorList>
            <person name="Burns J.A."/>
            <person name="Paasch A."/>
            <person name="Narechania A."/>
            <person name="Kim E."/>
        </authorList>
    </citation>
    <scope>NUCLEOTIDE SEQUENCE [LARGE SCALE GENOMIC DNA]</scope>
    <source>
        <strain evidence="2 3">PLY_AMNH</strain>
    </source>
</reference>
<comment type="caution">
    <text evidence="2">The sequence shown here is derived from an EMBL/GenBank/DDBJ whole genome shotgun (WGS) entry which is preliminary data.</text>
</comment>
<sequence length="114" mass="12144">MLVFRQNNASFDAYAPDGGSNAQLATQPLTADEIEPPSTVDPSSRRRSCQAQYEFEDFNLPLLGEASIMGRAISIVNSAGLYVACTNIIIESSSPSTQPLELQGLSSASGIYVL</sequence>
<dbReference type="AlphaFoldDB" id="A0AAE0LA78"/>
<evidence type="ECO:0000313" key="3">
    <source>
        <dbReference type="Proteomes" id="UP001190700"/>
    </source>
</evidence>
<accession>A0AAE0LA78</accession>
<feature type="compositionally biased region" description="Polar residues" evidence="1">
    <location>
        <begin position="20"/>
        <end position="29"/>
    </location>
</feature>